<evidence type="ECO:0000259" key="8">
    <source>
        <dbReference type="Pfam" id="PF10502"/>
    </source>
</evidence>
<dbReference type="CDD" id="cd06530">
    <property type="entry name" value="S26_SPase_I"/>
    <property type="match status" value="1"/>
</dbReference>
<comment type="similarity">
    <text evidence="2 7">Belongs to the peptidase S26 family.</text>
</comment>
<sequence>MDFSLILFVLVLLTGVVWALDRWFLAGARERRANAVLRSGGTEEAVRRASKEPVFVEYARAFFPVILIVFLLRSFIVEPFRIPSGSMLPSLHIGDFILVNKFAYGVRLPVVNKKIVDLGAPKRGDVLVFRFPGDESINYIKRVIGLPGDRIVYQGKKLYVNGELMEQTPAGAFGSQQGGAGSPEAALLIENLSGVSHEILVAGRPDHTPSEYVVPAGHYFVMGDNRDQSNDSRFWGYVPDENLVGKAFLIWFSWDASGPSRWFFDQIVFERIGATIR</sequence>
<organism evidence="9 10">
    <name type="scientific">Sulfurifustis variabilis</name>
    <dbReference type="NCBI Taxonomy" id="1675686"/>
    <lineage>
        <taxon>Bacteria</taxon>
        <taxon>Pseudomonadati</taxon>
        <taxon>Pseudomonadota</taxon>
        <taxon>Gammaproteobacteria</taxon>
        <taxon>Acidiferrobacterales</taxon>
        <taxon>Acidiferrobacteraceae</taxon>
        <taxon>Sulfurifustis</taxon>
    </lineage>
</organism>
<dbReference type="InterPro" id="IPR036286">
    <property type="entry name" value="LexA/Signal_pep-like_sf"/>
</dbReference>
<name>A0A1B4VDL3_9GAMM</name>
<dbReference type="InterPro" id="IPR019533">
    <property type="entry name" value="Peptidase_S26"/>
</dbReference>
<evidence type="ECO:0000256" key="4">
    <source>
        <dbReference type="ARBA" id="ARBA00019232"/>
    </source>
</evidence>
<evidence type="ECO:0000256" key="5">
    <source>
        <dbReference type="ARBA" id="ARBA00022801"/>
    </source>
</evidence>
<evidence type="ECO:0000256" key="7">
    <source>
        <dbReference type="RuleBase" id="RU362042"/>
    </source>
</evidence>
<keyword evidence="7" id="KW-0645">Protease</keyword>
<keyword evidence="7" id="KW-0812">Transmembrane</keyword>
<dbReference type="KEGG" id="sva:SVA_1667"/>
<feature type="transmembrane region" description="Helical" evidence="7">
    <location>
        <begin position="58"/>
        <end position="77"/>
    </location>
</feature>
<dbReference type="OrthoDB" id="9815782at2"/>
<feature type="active site" evidence="6">
    <location>
        <position position="86"/>
    </location>
</feature>
<dbReference type="PROSITE" id="PS00761">
    <property type="entry name" value="SPASE_I_3"/>
    <property type="match status" value="1"/>
</dbReference>
<evidence type="ECO:0000256" key="3">
    <source>
        <dbReference type="ARBA" id="ARBA00013208"/>
    </source>
</evidence>
<dbReference type="RefSeq" id="WP_096460765.1">
    <property type="nucleotide sequence ID" value="NZ_AP014936.1"/>
</dbReference>
<comment type="caution">
    <text evidence="7">Lacks conserved residue(s) required for the propagation of feature annotation.</text>
</comment>
<feature type="active site" evidence="6">
    <location>
        <position position="141"/>
    </location>
</feature>
<feature type="domain" description="Peptidase S26" evidence="8">
    <location>
        <begin position="56"/>
        <end position="252"/>
    </location>
</feature>
<protein>
    <recommendedName>
        <fullName evidence="4 7">Signal peptidase I</fullName>
        <ecNumber evidence="3 7">3.4.21.89</ecNumber>
    </recommendedName>
</protein>
<dbReference type="Proteomes" id="UP000218899">
    <property type="component" value="Chromosome"/>
</dbReference>
<dbReference type="PANTHER" id="PTHR43390">
    <property type="entry name" value="SIGNAL PEPTIDASE I"/>
    <property type="match status" value="1"/>
</dbReference>
<dbReference type="NCBIfam" id="TIGR02227">
    <property type="entry name" value="sigpep_I_bact"/>
    <property type="match status" value="1"/>
</dbReference>
<comment type="catalytic activity">
    <reaction evidence="1 7">
        <text>Cleavage of hydrophobic, N-terminal signal or leader sequences from secreted and periplasmic proteins.</text>
        <dbReference type="EC" id="3.4.21.89"/>
    </reaction>
</comment>
<dbReference type="Pfam" id="PF10502">
    <property type="entry name" value="Peptidase_S26"/>
    <property type="match status" value="1"/>
</dbReference>
<dbReference type="InterPro" id="IPR019757">
    <property type="entry name" value="Pept_S26A_signal_pept_1_Lys-AS"/>
</dbReference>
<dbReference type="InterPro" id="IPR000223">
    <property type="entry name" value="Pept_S26A_signal_pept_1"/>
</dbReference>
<dbReference type="AlphaFoldDB" id="A0A1B4VDL3"/>
<dbReference type="GO" id="GO:0016020">
    <property type="term" value="C:membrane"/>
    <property type="evidence" value="ECO:0007669"/>
    <property type="project" value="UniProtKB-SubCell"/>
</dbReference>
<keyword evidence="7" id="KW-0472">Membrane</keyword>
<dbReference type="PROSITE" id="PS00760">
    <property type="entry name" value="SPASE_I_2"/>
    <property type="match status" value="1"/>
</dbReference>
<proteinExistence type="inferred from homology"/>
<dbReference type="GO" id="GO:0006465">
    <property type="term" value="P:signal peptide processing"/>
    <property type="evidence" value="ECO:0007669"/>
    <property type="project" value="InterPro"/>
</dbReference>
<dbReference type="PRINTS" id="PR00727">
    <property type="entry name" value="LEADERPTASE"/>
</dbReference>
<dbReference type="EMBL" id="AP014936">
    <property type="protein sequence ID" value="BAU48227.1"/>
    <property type="molecule type" value="Genomic_DNA"/>
</dbReference>
<dbReference type="PANTHER" id="PTHR43390:SF1">
    <property type="entry name" value="CHLOROPLAST PROCESSING PEPTIDASE"/>
    <property type="match status" value="1"/>
</dbReference>
<keyword evidence="7" id="KW-1133">Transmembrane helix</keyword>
<gene>
    <name evidence="9" type="ORF">SVA_1667</name>
</gene>
<accession>A0A1B4VDL3</accession>
<reference evidence="9 10" key="1">
    <citation type="submission" date="2015-08" db="EMBL/GenBank/DDBJ databases">
        <title>Complete genome sequence of Sulfurifustis variabilis.</title>
        <authorList>
            <person name="Miura A."/>
            <person name="Kojima H."/>
            <person name="Fukui M."/>
        </authorList>
    </citation>
    <scope>NUCLEOTIDE SEQUENCE [LARGE SCALE GENOMIC DNA]</scope>
    <source>
        <strain evidence="10">skN76</strain>
    </source>
</reference>
<dbReference type="SUPFAM" id="SSF51306">
    <property type="entry name" value="LexA/Signal peptidase"/>
    <property type="match status" value="1"/>
</dbReference>
<keyword evidence="10" id="KW-1185">Reference proteome</keyword>
<dbReference type="InterPro" id="IPR019758">
    <property type="entry name" value="Pept_S26A_signal_pept_1_CS"/>
</dbReference>
<dbReference type="GO" id="GO:0009003">
    <property type="term" value="F:signal peptidase activity"/>
    <property type="evidence" value="ECO:0007669"/>
    <property type="project" value="UniProtKB-EC"/>
</dbReference>
<dbReference type="Gene3D" id="2.10.109.10">
    <property type="entry name" value="Umud Fragment, subunit A"/>
    <property type="match status" value="1"/>
</dbReference>
<evidence type="ECO:0000313" key="9">
    <source>
        <dbReference type="EMBL" id="BAU48227.1"/>
    </source>
</evidence>
<dbReference type="EC" id="3.4.21.89" evidence="3 7"/>
<dbReference type="GO" id="GO:0004252">
    <property type="term" value="F:serine-type endopeptidase activity"/>
    <property type="evidence" value="ECO:0007669"/>
    <property type="project" value="InterPro"/>
</dbReference>
<evidence type="ECO:0000256" key="1">
    <source>
        <dbReference type="ARBA" id="ARBA00000677"/>
    </source>
</evidence>
<comment type="subcellular location">
    <subcellularLocation>
        <location evidence="7">Membrane</location>
        <topology evidence="7">Multi-pass membrane protein</topology>
    </subcellularLocation>
</comment>
<evidence type="ECO:0000256" key="2">
    <source>
        <dbReference type="ARBA" id="ARBA00009370"/>
    </source>
</evidence>
<evidence type="ECO:0000313" key="10">
    <source>
        <dbReference type="Proteomes" id="UP000218899"/>
    </source>
</evidence>
<evidence type="ECO:0000256" key="6">
    <source>
        <dbReference type="PIRSR" id="PIRSR600223-1"/>
    </source>
</evidence>
<keyword evidence="5 7" id="KW-0378">Hydrolase</keyword>